<evidence type="ECO:0000313" key="1">
    <source>
        <dbReference type="EMBL" id="ERI74918.1"/>
    </source>
</evidence>
<proteinExistence type="predicted"/>
<evidence type="ECO:0008006" key="3">
    <source>
        <dbReference type="Google" id="ProtNLM"/>
    </source>
</evidence>
<dbReference type="AlphaFoldDB" id="A0ABC9TU94"/>
<reference evidence="1 2" key="1">
    <citation type="submission" date="2013-07" db="EMBL/GenBank/DDBJ databases">
        <authorList>
            <person name="Weinstock G."/>
            <person name="Sodergren E."/>
            <person name="Wylie T."/>
            <person name="Fulton L."/>
            <person name="Fulton R."/>
            <person name="Fronick C."/>
            <person name="O'Laughlin M."/>
            <person name="Godfrey J."/>
            <person name="Miner T."/>
            <person name="Herter B."/>
            <person name="Appelbaum E."/>
            <person name="Cordes M."/>
            <person name="Lek S."/>
            <person name="Wollam A."/>
            <person name="Pepin K.H."/>
            <person name="Palsikar V.B."/>
            <person name="Mitreva M."/>
            <person name="Wilson R.K."/>
        </authorList>
    </citation>
    <scope>NUCLEOTIDE SEQUENCE [LARGE SCALE GENOMIC DNA]</scope>
    <source>
        <strain evidence="1 2">ATCC 14940</strain>
    </source>
</reference>
<accession>A0ABC9TU94</accession>
<gene>
    <name evidence="1" type="ORF">CLOSYM_03555</name>
</gene>
<dbReference type="EMBL" id="AWSU01000275">
    <property type="protein sequence ID" value="ERI74918.1"/>
    <property type="molecule type" value="Genomic_DNA"/>
</dbReference>
<organism evidence="1 2">
    <name type="scientific">[Clostridium] symbiosum ATCC 14940</name>
    <dbReference type="NCBI Taxonomy" id="411472"/>
    <lineage>
        <taxon>Bacteria</taxon>
        <taxon>Bacillati</taxon>
        <taxon>Bacillota</taxon>
        <taxon>Clostridia</taxon>
        <taxon>Lachnospirales</taxon>
        <taxon>Lachnospiraceae</taxon>
        <taxon>Otoolea</taxon>
    </lineage>
</organism>
<dbReference type="Proteomes" id="UP000016491">
    <property type="component" value="Unassembled WGS sequence"/>
</dbReference>
<evidence type="ECO:0000313" key="2">
    <source>
        <dbReference type="Proteomes" id="UP000016491"/>
    </source>
</evidence>
<name>A0ABC9TU94_CLOSY</name>
<protein>
    <recommendedName>
        <fullName evidence="3">Helix-turn-helix domain-containing protein</fullName>
    </recommendedName>
</protein>
<comment type="caution">
    <text evidence="1">The sequence shown here is derived from an EMBL/GenBank/DDBJ whole genome shotgun (WGS) entry which is preliminary data.</text>
</comment>
<sequence>MQDNKGANMRYLSTFEAAEKWGLSPRRVGVLCNENRIPGAQRAGSRWIIPEDAEKPADARIKSGKYIKSKAKSEGGLADGR</sequence>